<dbReference type="GO" id="GO:0005576">
    <property type="term" value="C:extracellular region"/>
    <property type="evidence" value="ECO:0007669"/>
    <property type="project" value="TreeGrafter"/>
</dbReference>
<comment type="caution">
    <text evidence="5">The sequence shown here is derived from an EMBL/GenBank/DDBJ whole genome shotgun (WGS) entry which is preliminary data.</text>
</comment>
<feature type="domain" description="Mce/MlaD" evidence="3">
    <location>
        <begin position="44"/>
        <end position="121"/>
    </location>
</feature>
<dbReference type="InterPro" id="IPR024516">
    <property type="entry name" value="Mce_C"/>
</dbReference>
<evidence type="ECO:0000313" key="6">
    <source>
        <dbReference type="Proteomes" id="UP000295674"/>
    </source>
</evidence>
<evidence type="ECO:0000259" key="4">
    <source>
        <dbReference type="Pfam" id="PF11887"/>
    </source>
</evidence>
<dbReference type="PANTHER" id="PTHR33371:SF15">
    <property type="entry name" value="LIPOPROTEIN LPRN"/>
    <property type="match status" value="1"/>
</dbReference>
<evidence type="ECO:0000256" key="2">
    <source>
        <dbReference type="SAM" id="SignalP"/>
    </source>
</evidence>
<keyword evidence="6" id="KW-1185">Reference proteome</keyword>
<dbReference type="PROSITE" id="PS51257">
    <property type="entry name" value="PROKAR_LIPOPROTEIN"/>
    <property type="match status" value="1"/>
</dbReference>
<accession>A0A4V2YAY5</accession>
<evidence type="ECO:0000259" key="3">
    <source>
        <dbReference type="Pfam" id="PF02470"/>
    </source>
</evidence>
<dbReference type="AlphaFoldDB" id="A0A4V2YAY5"/>
<dbReference type="PANTHER" id="PTHR33371">
    <property type="entry name" value="INTERMEMBRANE PHOSPHOLIPID TRANSPORT SYSTEM BINDING PROTEIN MLAD-RELATED"/>
    <property type="match status" value="1"/>
</dbReference>
<feature type="region of interest" description="Disordered" evidence="1">
    <location>
        <begin position="342"/>
        <end position="390"/>
    </location>
</feature>
<feature type="signal peptide" evidence="2">
    <location>
        <begin position="1"/>
        <end position="24"/>
    </location>
</feature>
<dbReference type="InterPro" id="IPR003399">
    <property type="entry name" value="Mce/MlaD"/>
</dbReference>
<evidence type="ECO:0000313" key="5">
    <source>
        <dbReference type="EMBL" id="TDD05466.1"/>
    </source>
</evidence>
<dbReference type="EMBL" id="SMKS01000023">
    <property type="protein sequence ID" value="TDD05466.1"/>
    <property type="molecule type" value="Genomic_DNA"/>
</dbReference>
<protein>
    <submittedName>
        <fullName evidence="5">MCE family protein</fullName>
    </submittedName>
</protein>
<feature type="domain" description="Mammalian cell entry C-terminal" evidence="4">
    <location>
        <begin position="127"/>
        <end position="296"/>
    </location>
</feature>
<dbReference type="RefSeq" id="WP_132675256.1">
    <property type="nucleotide sequence ID" value="NZ_SMKS01000023.1"/>
</dbReference>
<reference evidence="5 6" key="1">
    <citation type="submission" date="2019-03" db="EMBL/GenBank/DDBJ databases">
        <title>Draft genome sequences of novel Actinobacteria.</title>
        <authorList>
            <person name="Sahin N."/>
            <person name="Ay H."/>
            <person name="Saygin H."/>
        </authorList>
    </citation>
    <scope>NUCLEOTIDE SEQUENCE [LARGE SCALE GENOMIC DNA]</scope>
    <source>
        <strain evidence="5 6">16K309</strain>
    </source>
</reference>
<evidence type="ECO:0000256" key="1">
    <source>
        <dbReference type="SAM" id="MobiDB-lite"/>
    </source>
</evidence>
<dbReference type="Pfam" id="PF11887">
    <property type="entry name" value="Mce4_CUP1"/>
    <property type="match status" value="1"/>
</dbReference>
<dbReference type="Gene3D" id="1.10.287.1490">
    <property type="match status" value="1"/>
</dbReference>
<dbReference type="NCBIfam" id="TIGR00996">
    <property type="entry name" value="Mtu_fam_mce"/>
    <property type="match status" value="1"/>
</dbReference>
<feature type="compositionally biased region" description="Gly residues" evidence="1">
    <location>
        <begin position="380"/>
        <end position="390"/>
    </location>
</feature>
<dbReference type="InterPro" id="IPR005693">
    <property type="entry name" value="Mce"/>
</dbReference>
<dbReference type="Pfam" id="PF02470">
    <property type="entry name" value="MlaD"/>
    <property type="match status" value="1"/>
</dbReference>
<dbReference type="InterPro" id="IPR052336">
    <property type="entry name" value="MlaD_Phospholipid_Transporter"/>
</dbReference>
<keyword evidence="2" id="KW-0732">Signal</keyword>
<gene>
    <name evidence="5" type="ORF">E1181_15140</name>
</gene>
<sequence>MTARRCALLAGSLSLLLVSGCGPAGFTGLYNTPLPGGAELGDHPYAVTVHFHDVLDLVPQASVKVNDVAVGRIDRIDLSADNTTAMVTLRVNGDVRLPANAYARLRQSSLLGEKFVELAPPPDNAAGKLADGAVIPLDRTNRNPQIEEVLGAVSLLLNGGGIEQLQTIVQELNKAFTGNEEEIRSLLGNVNDVVIRLDGQRGEITRALDGLNRLSANLREQTGNINTALDGLSPGLREIEAQRGQLVGMLQSLDKLSGTATRTVEASREDLVADLHALAPTLQQLAKTGTDLPKAMAFLSTYPFPEYAMVPLKGDFVNTDVLIDLDLSALYENFARSSGPPIPIPGLSDSGQSGANIPLPPGAPALPPLPIPGTQPDGGLLPGLPGGGSR</sequence>
<feature type="compositionally biased region" description="Pro residues" evidence="1">
    <location>
        <begin position="358"/>
        <end position="373"/>
    </location>
</feature>
<organism evidence="5 6">
    <name type="scientific">Saccharopolyspora terrae</name>
    <dbReference type="NCBI Taxonomy" id="2530384"/>
    <lineage>
        <taxon>Bacteria</taxon>
        <taxon>Bacillati</taxon>
        <taxon>Actinomycetota</taxon>
        <taxon>Actinomycetes</taxon>
        <taxon>Pseudonocardiales</taxon>
        <taxon>Pseudonocardiaceae</taxon>
        <taxon>Saccharopolyspora</taxon>
    </lineage>
</organism>
<dbReference type="Proteomes" id="UP000295674">
    <property type="component" value="Unassembled WGS sequence"/>
</dbReference>
<proteinExistence type="predicted"/>
<name>A0A4V2YAY5_9PSEU</name>
<dbReference type="OrthoDB" id="9774928at2"/>
<feature type="chain" id="PRO_5039576907" evidence="2">
    <location>
        <begin position="25"/>
        <end position="390"/>
    </location>
</feature>